<evidence type="ECO:0000256" key="10">
    <source>
        <dbReference type="ARBA" id="ARBA00033316"/>
    </source>
</evidence>
<dbReference type="Pfam" id="PF01063">
    <property type="entry name" value="Aminotran_4"/>
    <property type="match status" value="1"/>
</dbReference>
<evidence type="ECO:0000256" key="7">
    <source>
        <dbReference type="ARBA" id="ARBA00022679"/>
    </source>
</evidence>
<dbReference type="InterPro" id="IPR050571">
    <property type="entry name" value="Class-IV_PLP-Dep_Aminotrnsfr"/>
</dbReference>
<evidence type="ECO:0000256" key="5">
    <source>
        <dbReference type="ARBA" id="ARBA00021779"/>
    </source>
</evidence>
<dbReference type="STRING" id="426701.SAMN04488098_100385"/>
<dbReference type="FunFam" id="3.30.470.10:FF:000009">
    <property type="entry name" value="D-alanine aminotransferase"/>
    <property type="match status" value="1"/>
</dbReference>
<evidence type="ECO:0000256" key="8">
    <source>
        <dbReference type="ARBA" id="ARBA00022898"/>
    </source>
</evidence>
<comment type="cofactor">
    <cofactor evidence="1">
        <name>pyridoxal 5'-phosphate</name>
        <dbReference type="ChEBI" id="CHEBI:597326"/>
    </cofactor>
</comment>
<comment type="catalytic activity">
    <reaction evidence="12">
        <text>D-alanine + 2-oxoglutarate = D-glutamate + pyruvate</text>
        <dbReference type="Rhea" id="RHEA:15869"/>
        <dbReference type="ChEBI" id="CHEBI:15361"/>
        <dbReference type="ChEBI" id="CHEBI:16810"/>
        <dbReference type="ChEBI" id="CHEBI:29986"/>
        <dbReference type="ChEBI" id="CHEBI:57416"/>
        <dbReference type="EC" id="2.6.1.21"/>
    </reaction>
</comment>
<evidence type="ECO:0000256" key="9">
    <source>
        <dbReference type="ARBA" id="ARBA00030138"/>
    </source>
</evidence>
<evidence type="ECO:0000256" key="1">
    <source>
        <dbReference type="ARBA" id="ARBA00001933"/>
    </source>
</evidence>
<evidence type="ECO:0000256" key="3">
    <source>
        <dbReference type="ARBA" id="ARBA00011738"/>
    </source>
</evidence>
<dbReference type="InterPro" id="IPR001544">
    <property type="entry name" value="Aminotrans_IV"/>
</dbReference>
<evidence type="ECO:0000256" key="2">
    <source>
        <dbReference type="ARBA" id="ARBA00009320"/>
    </source>
</evidence>
<dbReference type="EMBL" id="FNFK01000003">
    <property type="protein sequence ID" value="SDJ75304.1"/>
    <property type="molecule type" value="Genomic_DNA"/>
</dbReference>
<evidence type="ECO:0000313" key="13">
    <source>
        <dbReference type="EMBL" id="SDJ75304.1"/>
    </source>
</evidence>
<evidence type="ECO:0000256" key="12">
    <source>
        <dbReference type="ARBA" id="ARBA00047911"/>
    </source>
</evidence>
<dbReference type="Proteomes" id="UP000199433">
    <property type="component" value="Unassembled WGS sequence"/>
</dbReference>
<dbReference type="GO" id="GO:0046394">
    <property type="term" value="P:carboxylic acid biosynthetic process"/>
    <property type="evidence" value="ECO:0007669"/>
    <property type="project" value="UniProtKB-ARBA"/>
</dbReference>
<dbReference type="CDD" id="cd01558">
    <property type="entry name" value="D-AAT_like"/>
    <property type="match status" value="1"/>
</dbReference>
<keyword evidence="6" id="KW-0032">Aminotransferase</keyword>
<comment type="similarity">
    <text evidence="2">Belongs to the class-IV pyridoxal-phosphate-dependent aminotransferase family.</text>
</comment>
<gene>
    <name evidence="13" type="ORF">SAMN04488098_100385</name>
</gene>
<dbReference type="OrthoDB" id="9805628at2"/>
<dbReference type="PANTHER" id="PTHR42743">
    <property type="entry name" value="AMINO-ACID AMINOTRANSFERASE"/>
    <property type="match status" value="1"/>
</dbReference>
<dbReference type="Gene3D" id="3.30.470.10">
    <property type="match status" value="1"/>
</dbReference>
<dbReference type="AlphaFoldDB" id="A0A1G8WAN7"/>
<organism evidence="13 14">
    <name type="scientific">Alkalibacterium thalassium</name>
    <dbReference type="NCBI Taxonomy" id="426701"/>
    <lineage>
        <taxon>Bacteria</taxon>
        <taxon>Bacillati</taxon>
        <taxon>Bacillota</taxon>
        <taxon>Bacilli</taxon>
        <taxon>Lactobacillales</taxon>
        <taxon>Carnobacteriaceae</taxon>
        <taxon>Alkalibacterium</taxon>
    </lineage>
</organism>
<dbReference type="GO" id="GO:0030170">
    <property type="term" value="F:pyridoxal phosphate binding"/>
    <property type="evidence" value="ECO:0007669"/>
    <property type="project" value="InterPro"/>
</dbReference>
<protein>
    <recommendedName>
        <fullName evidence="5">D-alanine aminotransferase</fullName>
        <ecNumber evidence="4">2.6.1.21</ecNumber>
    </recommendedName>
    <alternativeName>
        <fullName evidence="11">D-amino acid aminotransferase</fullName>
    </alternativeName>
    <alternativeName>
        <fullName evidence="9">D-amino acid transaminase</fullName>
    </alternativeName>
    <alternativeName>
        <fullName evidence="10">D-aspartate aminotransferase</fullName>
    </alternativeName>
</protein>
<dbReference type="NCBIfam" id="TIGR01121">
    <property type="entry name" value="D_amino_aminoT"/>
    <property type="match status" value="1"/>
</dbReference>
<evidence type="ECO:0000256" key="6">
    <source>
        <dbReference type="ARBA" id="ARBA00022576"/>
    </source>
</evidence>
<keyword evidence="7" id="KW-0808">Transferase</keyword>
<dbReference type="InterPro" id="IPR036038">
    <property type="entry name" value="Aminotransferase-like"/>
</dbReference>
<dbReference type="PANTHER" id="PTHR42743:SF10">
    <property type="entry name" value="D-ALANINE AMINOTRANSFERASE"/>
    <property type="match status" value="1"/>
</dbReference>
<evidence type="ECO:0000313" key="14">
    <source>
        <dbReference type="Proteomes" id="UP000199433"/>
    </source>
</evidence>
<reference evidence="14" key="1">
    <citation type="submission" date="2016-10" db="EMBL/GenBank/DDBJ databases">
        <authorList>
            <person name="Varghese N."/>
            <person name="Submissions S."/>
        </authorList>
    </citation>
    <scope>NUCLEOTIDE SEQUENCE [LARGE SCALE GENOMIC DNA]</scope>
    <source>
        <strain evidence="14">DSM 19181</strain>
    </source>
</reference>
<dbReference type="GO" id="GO:0047810">
    <property type="term" value="F:D-alanine-2-oxoglutarate aminotransferase activity"/>
    <property type="evidence" value="ECO:0007669"/>
    <property type="project" value="UniProtKB-EC"/>
</dbReference>
<name>A0A1G8WAN7_9LACT</name>
<dbReference type="RefSeq" id="WP_091264702.1">
    <property type="nucleotide sequence ID" value="NZ_FNFK01000003.1"/>
</dbReference>
<dbReference type="EC" id="2.6.1.21" evidence="4"/>
<accession>A0A1G8WAN7</accession>
<keyword evidence="8" id="KW-0663">Pyridoxal phosphate</keyword>
<dbReference type="FunFam" id="3.20.10.10:FF:000002">
    <property type="entry name" value="D-alanine aminotransferase"/>
    <property type="match status" value="1"/>
</dbReference>
<evidence type="ECO:0000256" key="11">
    <source>
        <dbReference type="ARBA" id="ARBA00033391"/>
    </source>
</evidence>
<dbReference type="InterPro" id="IPR043131">
    <property type="entry name" value="BCAT-like_N"/>
</dbReference>
<dbReference type="InterPro" id="IPR005784">
    <property type="entry name" value="D_amino_transT"/>
</dbReference>
<keyword evidence="14" id="KW-1185">Reference proteome</keyword>
<dbReference type="GO" id="GO:0008652">
    <property type="term" value="P:amino acid biosynthetic process"/>
    <property type="evidence" value="ECO:0007669"/>
    <property type="project" value="UniProtKB-ARBA"/>
</dbReference>
<comment type="subunit">
    <text evidence="3">Homodimer.</text>
</comment>
<dbReference type="GO" id="GO:0005829">
    <property type="term" value="C:cytosol"/>
    <property type="evidence" value="ECO:0007669"/>
    <property type="project" value="TreeGrafter"/>
</dbReference>
<dbReference type="GO" id="GO:0046416">
    <property type="term" value="P:D-amino acid metabolic process"/>
    <property type="evidence" value="ECO:0007669"/>
    <property type="project" value="InterPro"/>
</dbReference>
<dbReference type="SUPFAM" id="SSF56752">
    <property type="entry name" value="D-aminoacid aminotransferase-like PLP-dependent enzymes"/>
    <property type="match status" value="1"/>
</dbReference>
<dbReference type="InterPro" id="IPR043132">
    <property type="entry name" value="BCAT-like_C"/>
</dbReference>
<dbReference type="Gene3D" id="3.20.10.10">
    <property type="entry name" value="D-amino Acid Aminotransferase, subunit A, domain 2"/>
    <property type="match status" value="1"/>
</dbReference>
<sequence>MKVIWNSEIVDRSEVKIDPEDRGYQFGDGIYEVIRAYNGRFFCLDEHIDRFYSSAGKIEMAVPYSRNEMKSLVNRLLEETNIDTGNLYLQMTRGISSPRNHMYPDAGVHPMLTGTMTAVERDAVKQVKGIDTIVTEDIRWLKCDIKMISLLGNIMAKHEAHKKNAEEAILHRDGTVTECSASNIAIVKNGEVITHPDGNLILPGVTKLVWKKCAEKLDISVVDRPFSLEEMYEAEEVFCSSTTIEVMPVRRIDERVLFTDNPGDLTTALQAEYLKEIEQQCGEIVR</sequence>
<proteinExistence type="inferred from homology"/>
<evidence type="ECO:0000256" key="4">
    <source>
        <dbReference type="ARBA" id="ARBA00012874"/>
    </source>
</evidence>